<organism evidence="3">
    <name type="scientific">Aplanochytrium stocchinoi</name>
    <dbReference type="NCBI Taxonomy" id="215587"/>
    <lineage>
        <taxon>Eukaryota</taxon>
        <taxon>Sar</taxon>
        <taxon>Stramenopiles</taxon>
        <taxon>Bigyra</taxon>
        <taxon>Labyrinthulomycetes</taxon>
        <taxon>Thraustochytrida</taxon>
        <taxon>Thraustochytriidae</taxon>
        <taxon>Aplanochytrium</taxon>
    </lineage>
</organism>
<evidence type="ECO:0000256" key="2">
    <source>
        <dbReference type="SAM" id="MobiDB-lite"/>
    </source>
</evidence>
<feature type="region of interest" description="Disordered" evidence="2">
    <location>
        <begin position="48"/>
        <end position="71"/>
    </location>
</feature>
<sequence length="527" mass="60992">MDSTFNRSQIRSRQGEEEPYPYSYRYKFVTTEQLREWQNVLERTSGFTVLSRNRKSGQSSPSTSSQSQQFRNRIWETSIRKQESESGSRPPKEEVYKKVFDEIDELLSRNINESATHHSYQRVQTHGKSESARACSCNCDCSIDKCVCASVNRKQRKFPRFYDKQNTNHGQRGKVKQQPASKDKTSVTGKKEQETLMLAELQKRLEAARNVIKKIGCREEKEIPLTKNDIVSTNNKVHTSENEKMPWTTTKTMSDQSIILGHSREIDSSSSKQTSQPRSPISVRINELIEHIDQARLSIETPEVGKSINRSPQSIYMKTLENKDNVSPRNLDSYLSSHARKYKVGNELEPSFSSAKDRTNHSYLDLVEQYDSCEEITTSLLQTEDTVRHLRQKQFILWEDLSNCLKKIELFVNGTDPLSERRLLLRKSAKELKRLNPYMNDPASDLEAVRESSAKEVYEITDTNELLLRQLRLTQIDAKNAQRKVDKMKKLLDHLQMCLHEVYCEMATSYVLNSTGRKMRSSDSFVQ</sequence>
<feature type="region of interest" description="Disordered" evidence="2">
    <location>
        <begin position="159"/>
        <end position="191"/>
    </location>
</feature>
<gene>
    <name evidence="3" type="ORF">ASTO00021_LOCUS1071</name>
</gene>
<reference evidence="3" key="1">
    <citation type="submission" date="2021-01" db="EMBL/GenBank/DDBJ databases">
        <authorList>
            <person name="Corre E."/>
            <person name="Pelletier E."/>
            <person name="Niang G."/>
            <person name="Scheremetjew M."/>
            <person name="Finn R."/>
            <person name="Kale V."/>
            <person name="Holt S."/>
            <person name="Cochrane G."/>
            <person name="Meng A."/>
            <person name="Brown T."/>
            <person name="Cohen L."/>
        </authorList>
    </citation>
    <scope>NUCLEOTIDE SEQUENCE</scope>
    <source>
        <strain evidence="3">GSBS06</strain>
    </source>
</reference>
<feature type="compositionally biased region" description="Basic and acidic residues" evidence="2">
    <location>
        <begin position="181"/>
        <end position="191"/>
    </location>
</feature>
<dbReference type="EMBL" id="HBIN01001721">
    <property type="protein sequence ID" value="CAE0430710.1"/>
    <property type="molecule type" value="Transcribed_RNA"/>
</dbReference>
<dbReference type="AlphaFoldDB" id="A0A7S3LJH3"/>
<name>A0A7S3LJH3_9STRA</name>
<feature type="compositionally biased region" description="Low complexity" evidence="2">
    <location>
        <begin position="56"/>
        <end position="69"/>
    </location>
</feature>
<feature type="coiled-coil region" evidence="1">
    <location>
        <begin position="191"/>
        <end position="218"/>
    </location>
</feature>
<evidence type="ECO:0000313" key="3">
    <source>
        <dbReference type="EMBL" id="CAE0430710.1"/>
    </source>
</evidence>
<keyword evidence="1" id="KW-0175">Coiled coil</keyword>
<protein>
    <submittedName>
        <fullName evidence="3">Uncharacterized protein</fullName>
    </submittedName>
</protein>
<accession>A0A7S3LJH3</accession>
<proteinExistence type="predicted"/>
<evidence type="ECO:0000256" key="1">
    <source>
        <dbReference type="SAM" id="Coils"/>
    </source>
</evidence>
<feature type="coiled-coil region" evidence="1">
    <location>
        <begin position="464"/>
        <end position="498"/>
    </location>
</feature>